<proteinExistence type="predicted"/>
<protein>
    <submittedName>
        <fullName evidence="1">Uncharacterized protein</fullName>
    </submittedName>
</protein>
<reference evidence="1 2" key="1">
    <citation type="submission" date="2019-11" db="EMBL/GenBank/DDBJ databases">
        <title>Venturia inaequalis Genome Resource.</title>
        <authorList>
            <person name="Lichtner F.J."/>
        </authorList>
    </citation>
    <scope>NUCLEOTIDE SEQUENCE [LARGE SCALE GENOMIC DNA]</scope>
    <source>
        <strain evidence="1">Bline_iso_100314</strain>
    </source>
</reference>
<accession>A0A8H3UAE2</accession>
<dbReference type="Proteomes" id="UP000433883">
    <property type="component" value="Unassembled WGS sequence"/>
</dbReference>
<evidence type="ECO:0000313" key="2">
    <source>
        <dbReference type="Proteomes" id="UP000433883"/>
    </source>
</evidence>
<evidence type="ECO:0000313" key="1">
    <source>
        <dbReference type="EMBL" id="KAE9966290.1"/>
    </source>
</evidence>
<dbReference type="EMBL" id="WNWQ01000541">
    <property type="protein sequence ID" value="KAE9966290.1"/>
    <property type="molecule type" value="Genomic_DNA"/>
</dbReference>
<organism evidence="1 2">
    <name type="scientific">Venturia inaequalis</name>
    <name type="common">Apple scab fungus</name>
    <dbReference type="NCBI Taxonomy" id="5025"/>
    <lineage>
        <taxon>Eukaryota</taxon>
        <taxon>Fungi</taxon>
        <taxon>Dikarya</taxon>
        <taxon>Ascomycota</taxon>
        <taxon>Pezizomycotina</taxon>
        <taxon>Dothideomycetes</taxon>
        <taxon>Pleosporomycetidae</taxon>
        <taxon>Venturiales</taxon>
        <taxon>Venturiaceae</taxon>
        <taxon>Venturia</taxon>
    </lineage>
</organism>
<dbReference type="AlphaFoldDB" id="A0A8H3UAE2"/>
<comment type="caution">
    <text evidence="1">The sequence shown here is derived from an EMBL/GenBank/DDBJ whole genome shotgun (WGS) entry which is preliminary data.</text>
</comment>
<gene>
    <name evidence="1" type="ORF">BLS_007108</name>
</gene>
<name>A0A8H3UAE2_VENIN</name>
<sequence length="713" mass="80369">MGKPSIKDHPYYAEVLTTVLLGFGFLGPELTAAVAIVAHGWLSWEPTASGFEFAITRSLPTLSPTIQDDCPNVHIGLASSQDAPPTLDHQLGPEIAEQVLDEFDYFQGLLEPQLLTPRNTIVIPSLNVAQVFLVPEQMKSNEISESPANQTLTELVYMPQIIESELDLENCNEVTELLQVKSKVSELEDKLLMVRCELKISQTRLDEQDKSEQKSRARAVEVEKKNGNLNNLLDNRLAETRELKTELRALRTQTASGPLPVPNKILRHPLDLQAKFTRCHKVDCGQNLEGLPVEIEHQLINAKYCGFSLEAEEGEIQYILVDIEEPTSMYCLPLHNQILWTMGGDHPDGYALQPGITMDDLVPEVREKFRYEVGFGDMFSRCIVRSTKPLVHVKFDYTMLGNDSEFPSTMKEHLECQNMTDLQLDALAPWAHYHRKHLGLKAPLLIVNKQCSPWAALRACEGLPVVDGCTGEQSLVRNGDRNCWEFHVIHISEGERVELLVDDVAAYLAEAQPWHDSEQVFLPDGTWDIDPVIPETYLHSNEHVKELGVTRGSDGQNWFTPTCPEWAHLQSKWEDSKHRPTEAQHHVRDSIDPVHFYRQRMNIVSTNLFDQVEEDRDLALADGRSFHASQFSSEAFASGSDIDCVCEFGQPDYMCIPCSVKAVDCFWQNIGRAEDGAPISEWKGEIAFKFAEAADTAGHDVSFMELEATLKRR</sequence>